<evidence type="ECO:0000313" key="10">
    <source>
        <dbReference type="Proteomes" id="UP000029738"/>
    </source>
</evidence>
<keyword evidence="6" id="KW-0472">Membrane</keyword>
<dbReference type="EMBL" id="JHEG02000048">
    <property type="protein sequence ID" value="KIE10036.1"/>
    <property type="molecule type" value="Genomic_DNA"/>
</dbReference>
<gene>
    <name evidence="9" type="ORF">DA73_0215345</name>
    <name evidence="8" type="ORF">DA73_0400011030</name>
</gene>
<proteinExistence type="inferred from homology"/>
<reference evidence="8" key="2">
    <citation type="submission" date="2019-11" db="EMBL/GenBank/DDBJ databases">
        <title>Improved Assembly of Tolypothrix boutellei genome.</title>
        <authorList>
            <person name="Sarangi A.N."/>
            <person name="Mukherjee M."/>
            <person name="Ghosh S."/>
            <person name="Singh D."/>
            <person name="Das A."/>
            <person name="Kant S."/>
            <person name="Prusty A."/>
            <person name="Tripathy S."/>
        </authorList>
    </citation>
    <scope>NUCLEOTIDE SEQUENCE</scope>
    <source>
        <strain evidence="8">VB521301</strain>
    </source>
</reference>
<reference evidence="9" key="1">
    <citation type="journal article" date="2015" name="Genome Announc.">
        <title>Draft Genome Sequence of Tolypothrix boutellei Strain VB521301.</title>
        <authorList>
            <person name="Chandrababunaidu M.M."/>
            <person name="Singh D."/>
            <person name="Sen D."/>
            <person name="Bhan S."/>
            <person name="Das S."/>
            <person name="Gupta A."/>
            <person name="Adhikary S.P."/>
            <person name="Tripathy S."/>
        </authorList>
    </citation>
    <scope>NUCLEOTIDE SEQUENCE</scope>
    <source>
        <strain evidence="9">VB521301</strain>
    </source>
</reference>
<dbReference type="Proteomes" id="UP000029738">
    <property type="component" value="Unassembled WGS sequence"/>
</dbReference>
<dbReference type="RefSeq" id="WP_038093898.1">
    <property type="nucleotide sequence ID" value="NZ_JHEG04000001.1"/>
</dbReference>
<comment type="similarity">
    <text evidence="7">Belongs to the CmpA/NrtA family.</text>
</comment>
<evidence type="ECO:0000313" key="9">
    <source>
        <dbReference type="EMBL" id="KIE10036.1"/>
    </source>
</evidence>
<dbReference type="AlphaFoldDB" id="A0A0C1NBM9"/>
<dbReference type="InterPro" id="IPR044527">
    <property type="entry name" value="NrtA/CpmA_ABC-bd_dom"/>
</dbReference>
<evidence type="ECO:0000256" key="1">
    <source>
        <dbReference type="ARBA" id="ARBA00004533"/>
    </source>
</evidence>
<keyword evidence="3" id="KW-1003">Cell membrane</keyword>
<evidence type="ECO:0000256" key="6">
    <source>
        <dbReference type="ARBA" id="ARBA00023136"/>
    </source>
</evidence>
<keyword evidence="2" id="KW-0813">Transport</keyword>
<dbReference type="PANTHER" id="PTHR30024:SF43">
    <property type="entry name" value="BLL4572 PROTEIN"/>
    <property type="match status" value="1"/>
</dbReference>
<dbReference type="PANTHER" id="PTHR30024">
    <property type="entry name" value="ALIPHATIC SULFONATES-BINDING PROTEIN-RELATED"/>
    <property type="match status" value="1"/>
</dbReference>
<evidence type="ECO:0000256" key="7">
    <source>
        <dbReference type="ARBA" id="ARBA00024031"/>
    </source>
</evidence>
<keyword evidence="4" id="KW-0997">Cell inner membrane</keyword>
<evidence type="ECO:0000256" key="2">
    <source>
        <dbReference type="ARBA" id="ARBA00022448"/>
    </source>
</evidence>
<dbReference type="GO" id="GO:0006811">
    <property type="term" value="P:monoatomic ion transport"/>
    <property type="evidence" value="ECO:0007669"/>
    <property type="project" value="UniProtKB-KW"/>
</dbReference>
<dbReference type="STRING" id="1479485.DA73_0215345"/>
<dbReference type="GO" id="GO:0005886">
    <property type="term" value="C:plasma membrane"/>
    <property type="evidence" value="ECO:0007669"/>
    <property type="project" value="UniProtKB-SubCell"/>
</dbReference>
<keyword evidence="10" id="KW-1185">Reference proteome</keyword>
<dbReference type="OrthoDB" id="416209at2"/>
<evidence type="ECO:0000256" key="3">
    <source>
        <dbReference type="ARBA" id="ARBA00022475"/>
    </source>
</evidence>
<sequence>MNNADKKNLLHRREFLVGVGATAAGMALSSCAISGDRSAKGLTEEAAAVQPVVDSKTLEKPNLTVGYVPVNDCAPFAIAWKKGFFRKYGLNVKLNREASWATSRDGIIFGRLDASPVVSGAVTNARIGAEGARHAPLCAAMTIHRHGNAMTMNKAMWDFGLRPWYQYKAQYGDRALEEFGRDFRDFFEKQPAESKVWAVVLSSAIYEYFIRYISAAAGVDPFKEFRVIIVPPPQMVTNVRIGAMQAYMVAEPWNTRAITGNEGVGFTFAQGKEVWLGHPDRLLGVMESFIVNYPKTYRSLVKAMIEACQYCSKPENRQEVAELITDRSFTGAKPRKKGAPTTKFTGPAILGNYNYGGFDGKDRTIKAADTTIFFDIPDNIPKSPDEHSTFLWRSRSIWMMTQAARWGQIKKFPKDAEKLAAQGWRTDLYREIAAEMGIKSPKEDFKVESPEVFIDNKGFDPSDPVGYLNSFEIRANAPTRFYMS</sequence>
<name>A0A0C1NBM9_9CYAN</name>
<evidence type="ECO:0000313" key="8">
    <source>
        <dbReference type="EMBL" id="KAF3885942.1"/>
    </source>
</evidence>
<accession>A0A0C1NBM9</accession>
<dbReference type="InterPro" id="IPR006311">
    <property type="entry name" value="TAT_signal"/>
</dbReference>
<dbReference type="EMBL" id="JHEG04000001">
    <property type="protein sequence ID" value="KAF3885942.1"/>
    <property type="molecule type" value="Genomic_DNA"/>
</dbReference>
<evidence type="ECO:0000256" key="5">
    <source>
        <dbReference type="ARBA" id="ARBA00023065"/>
    </source>
</evidence>
<comment type="subcellular location">
    <subcellularLocation>
        <location evidence="1">Cell inner membrane</location>
    </subcellularLocation>
</comment>
<dbReference type="Gene3D" id="3.40.190.10">
    <property type="entry name" value="Periplasmic binding protein-like II"/>
    <property type="match status" value="2"/>
</dbReference>
<dbReference type="CDD" id="cd13553">
    <property type="entry name" value="PBP2_NrtA_CpmA_like"/>
    <property type="match status" value="1"/>
</dbReference>
<evidence type="ECO:0000256" key="4">
    <source>
        <dbReference type="ARBA" id="ARBA00022519"/>
    </source>
</evidence>
<comment type="caution">
    <text evidence="9">The sequence shown here is derived from an EMBL/GenBank/DDBJ whole genome shotgun (WGS) entry which is preliminary data.</text>
</comment>
<keyword evidence="5" id="KW-0406">Ion transport</keyword>
<dbReference type="SUPFAM" id="SSF53850">
    <property type="entry name" value="Periplasmic binding protein-like II"/>
    <property type="match status" value="1"/>
</dbReference>
<dbReference type="PROSITE" id="PS51318">
    <property type="entry name" value="TAT"/>
    <property type="match status" value="1"/>
</dbReference>
<dbReference type="Pfam" id="PF13379">
    <property type="entry name" value="NMT1_2"/>
    <property type="match status" value="1"/>
</dbReference>
<dbReference type="PROSITE" id="PS51257">
    <property type="entry name" value="PROKAR_LIPOPROTEIN"/>
    <property type="match status" value="1"/>
</dbReference>
<protein>
    <submittedName>
        <fullName evidence="8">ABC transporter substrate-binding protein</fullName>
    </submittedName>
    <submittedName>
        <fullName evidence="9">Twin-arginine translocation pathway signal protein</fullName>
    </submittedName>
</protein>
<organism evidence="9">
    <name type="scientific">Tolypothrix bouteillei VB521301</name>
    <dbReference type="NCBI Taxonomy" id="1479485"/>
    <lineage>
        <taxon>Bacteria</taxon>
        <taxon>Bacillati</taxon>
        <taxon>Cyanobacteriota</taxon>
        <taxon>Cyanophyceae</taxon>
        <taxon>Nostocales</taxon>
        <taxon>Tolypothrichaceae</taxon>
        <taxon>Tolypothrix</taxon>
    </lineage>
</organism>